<name>A0A482VVA1_ASBVE</name>
<reference evidence="5 6" key="1">
    <citation type="submission" date="2017-03" db="EMBL/GenBank/DDBJ databases">
        <title>Genome of the blue death feigning beetle - Asbolus verrucosus.</title>
        <authorList>
            <person name="Rider S.D."/>
        </authorList>
    </citation>
    <scope>NUCLEOTIDE SEQUENCE [LARGE SCALE GENOMIC DNA]</scope>
    <source>
        <strain evidence="5">Butters</strain>
        <tissue evidence="5">Head and leg muscle</tissue>
    </source>
</reference>
<keyword evidence="1" id="KW-0479">Metal-binding</keyword>
<dbReference type="PANTHER" id="PTHR11670">
    <property type="entry name" value="ACONITASE/IRON-RESPONSIVE ELEMENT FAMILY MEMBER"/>
    <property type="match status" value="1"/>
</dbReference>
<dbReference type="Pfam" id="PF00330">
    <property type="entry name" value="Aconitase"/>
    <property type="match status" value="1"/>
</dbReference>
<dbReference type="OrthoDB" id="2279155at2759"/>
<dbReference type="AlphaFoldDB" id="A0A482VVA1"/>
<dbReference type="Proteomes" id="UP000292052">
    <property type="component" value="Unassembled WGS sequence"/>
</dbReference>
<dbReference type="EMBL" id="QDEB01062850">
    <property type="protein sequence ID" value="RZC36369.1"/>
    <property type="molecule type" value="Genomic_DNA"/>
</dbReference>
<evidence type="ECO:0000313" key="5">
    <source>
        <dbReference type="EMBL" id="RZC36369.1"/>
    </source>
</evidence>
<evidence type="ECO:0000256" key="2">
    <source>
        <dbReference type="ARBA" id="ARBA00023004"/>
    </source>
</evidence>
<gene>
    <name evidence="5" type="ORF">BDFB_015122</name>
</gene>
<sequence length="138" mass="15498">TATDLALRVTQELRKKGVVGKFVEFFGPGVQHLPLADRATIANMAPEYGATCGFFPVDEEALKYMRLTGRPDEQIDLVKKYLQENSMFFTVDNDEPEYTDVVELDLSTVEASLSGPKRPQDLIFLSDMKKEFEKSVTA</sequence>
<feature type="non-terminal residue" evidence="5">
    <location>
        <position position="1"/>
    </location>
</feature>
<dbReference type="SUPFAM" id="SSF53732">
    <property type="entry name" value="Aconitase iron-sulfur domain"/>
    <property type="match status" value="1"/>
</dbReference>
<keyword evidence="6" id="KW-1185">Reference proteome</keyword>
<keyword evidence="3" id="KW-0411">Iron-sulfur</keyword>
<dbReference type="InterPro" id="IPR015931">
    <property type="entry name" value="Acnase/IPM_dHydase_lsu_aba_1/3"/>
</dbReference>
<dbReference type="STRING" id="1661398.A0A482VVA1"/>
<dbReference type="Gene3D" id="3.30.499.10">
    <property type="entry name" value="Aconitase, domain 3"/>
    <property type="match status" value="1"/>
</dbReference>
<dbReference type="InterPro" id="IPR001030">
    <property type="entry name" value="Acoase/IPM_deHydtase_lsu_aba"/>
</dbReference>
<protein>
    <submittedName>
        <fullName evidence="5">Aconitase domain containing protein</fullName>
    </submittedName>
</protein>
<dbReference type="GO" id="GO:0051536">
    <property type="term" value="F:iron-sulfur cluster binding"/>
    <property type="evidence" value="ECO:0007669"/>
    <property type="project" value="UniProtKB-KW"/>
</dbReference>
<evidence type="ECO:0000313" key="6">
    <source>
        <dbReference type="Proteomes" id="UP000292052"/>
    </source>
</evidence>
<dbReference type="InterPro" id="IPR006249">
    <property type="entry name" value="Aconitase/IRP2"/>
</dbReference>
<organism evidence="5 6">
    <name type="scientific">Asbolus verrucosus</name>
    <name type="common">Desert ironclad beetle</name>
    <dbReference type="NCBI Taxonomy" id="1661398"/>
    <lineage>
        <taxon>Eukaryota</taxon>
        <taxon>Metazoa</taxon>
        <taxon>Ecdysozoa</taxon>
        <taxon>Arthropoda</taxon>
        <taxon>Hexapoda</taxon>
        <taxon>Insecta</taxon>
        <taxon>Pterygota</taxon>
        <taxon>Neoptera</taxon>
        <taxon>Endopterygota</taxon>
        <taxon>Coleoptera</taxon>
        <taxon>Polyphaga</taxon>
        <taxon>Cucujiformia</taxon>
        <taxon>Tenebrionidae</taxon>
        <taxon>Pimeliinae</taxon>
        <taxon>Asbolus</taxon>
    </lineage>
</organism>
<evidence type="ECO:0000256" key="3">
    <source>
        <dbReference type="ARBA" id="ARBA00023014"/>
    </source>
</evidence>
<feature type="domain" description="Aconitase/3-isopropylmalate dehydratase large subunit alpha/beta/alpha" evidence="4">
    <location>
        <begin position="1"/>
        <end position="135"/>
    </location>
</feature>
<comment type="caution">
    <text evidence="5">The sequence shown here is derived from an EMBL/GenBank/DDBJ whole genome shotgun (WGS) entry which is preliminary data.</text>
</comment>
<dbReference type="PRINTS" id="PR00415">
    <property type="entry name" value="ACONITASE"/>
</dbReference>
<accession>A0A482VVA1</accession>
<proteinExistence type="predicted"/>
<evidence type="ECO:0000259" key="4">
    <source>
        <dbReference type="Pfam" id="PF00330"/>
    </source>
</evidence>
<dbReference type="GO" id="GO:0046872">
    <property type="term" value="F:metal ion binding"/>
    <property type="evidence" value="ECO:0007669"/>
    <property type="project" value="UniProtKB-KW"/>
</dbReference>
<dbReference type="InterPro" id="IPR036008">
    <property type="entry name" value="Aconitase_4Fe-4S_dom"/>
</dbReference>
<keyword evidence="2" id="KW-0408">Iron</keyword>
<evidence type="ECO:0000256" key="1">
    <source>
        <dbReference type="ARBA" id="ARBA00022723"/>
    </source>
</evidence>
<feature type="non-terminal residue" evidence="5">
    <location>
        <position position="138"/>
    </location>
</feature>